<dbReference type="SUPFAM" id="SSF103481">
    <property type="entry name" value="Multidrug resistance efflux transporter EmrE"/>
    <property type="match status" value="1"/>
</dbReference>
<dbReference type="PANTHER" id="PTHR16119">
    <property type="entry name" value="TRANSMEMBRANE PROTEIN 144"/>
    <property type="match status" value="1"/>
</dbReference>
<feature type="transmembrane region" description="Helical" evidence="6">
    <location>
        <begin position="210"/>
        <end position="227"/>
    </location>
</feature>
<dbReference type="GO" id="GO:0015144">
    <property type="term" value="F:carbohydrate transmembrane transporter activity"/>
    <property type="evidence" value="ECO:0007669"/>
    <property type="project" value="InterPro"/>
</dbReference>
<feature type="transmembrane region" description="Helical" evidence="6">
    <location>
        <begin position="53"/>
        <end position="70"/>
    </location>
</feature>
<organism evidence="8 10">
    <name type="scientific">Uruburuella suis</name>
    <dbReference type="NCBI Taxonomy" id="252130"/>
    <lineage>
        <taxon>Bacteria</taxon>
        <taxon>Pseudomonadati</taxon>
        <taxon>Pseudomonadota</taxon>
        <taxon>Betaproteobacteria</taxon>
        <taxon>Neisseriales</taxon>
        <taxon>Neisseriaceae</taxon>
        <taxon>Uruburuella</taxon>
    </lineage>
</organism>
<evidence type="ECO:0000256" key="4">
    <source>
        <dbReference type="ARBA" id="ARBA00022989"/>
    </source>
</evidence>
<feature type="transmembrane region" description="Helical" evidence="6">
    <location>
        <begin position="6"/>
        <end position="24"/>
    </location>
</feature>
<dbReference type="Proteomes" id="UP000294721">
    <property type="component" value="Unassembled WGS sequence"/>
</dbReference>
<feature type="transmembrane region" description="Helical" evidence="6">
    <location>
        <begin position="233"/>
        <end position="255"/>
    </location>
</feature>
<dbReference type="PANTHER" id="PTHR16119:SF17">
    <property type="entry name" value="TRANSMEMBRANE PROTEIN 144"/>
    <property type="match status" value="1"/>
</dbReference>
<dbReference type="GO" id="GO:0016020">
    <property type="term" value="C:membrane"/>
    <property type="evidence" value="ECO:0007669"/>
    <property type="project" value="UniProtKB-SubCell"/>
</dbReference>
<evidence type="ECO:0000313" key="9">
    <source>
        <dbReference type="Proteomes" id="UP000294721"/>
    </source>
</evidence>
<name>A0AAE9GVT5_9NEIS</name>
<dbReference type="EMBL" id="SLXE01000022">
    <property type="protein sequence ID" value="TCP02826.1"/>
    <property type="molecule type" value="Genomic_DNA"/>
</dbReference>
<dbReference type="RefSeq" id="WP_132954326.1">
    <property type="nucleotide sequence ID" value="NZ_CP091507.1"/>
</dbReference>
<evidence type="ECO:0000256" key="3">
    <source>
        <dbReference type="ARBA" id="ARBA00022692"/>
    </source>
</evidence>
<dbReference type="KEGG" id="usu:LVJ78_07720"/>
<comment type="similarity">
    <text evidence="2">Belongs to the GRP transporter (TC 2.A.7.5) family.</text>
</comment>
<dbReference type="EMBL" id="CP091507">
    <property type="protein sequence ID" value="UOO78598.1"/>
    <property type="molecule type" value="Genomic_DNA"/>
</dbReference>
<evidence type="ECO:0000256" key="5">
    <source>
        <dbReference type="ARBA" id="ARBA00023136"/>
    </source>
</evidence>
<feature type="transmembrane region" description="Helical" evidence="6">
    <location>
        <begin position="182"/>
        <end position="198"/>
    </location>
</feature>
<evidence type="ECO:0000256" key="2">
    <source>
        <dbReference type="ARBA" id="ARBA00006117"/>
    </source>
</evidence>
<dbReference type="InterPro" id="IPR037185">
    <property type="entry name" value="EmrE-like"/>
</dbReference>
<reference evidence="8" key="3">
    <citation type="journal article" date="2022" name="Res Sq">
        <title>Evolution of multicellular longitudinally dividing oral cavity symbionts (Neisseriaceae).</title>
        <authorList>
            <person name="Nyongesa S."/>
            <person name="Weber P."/>
            <person name="Bernet E."/>
            <person name="Pullido F."/>
            <person name="Nieckarz M."/>
            <person name="Delaby M."/>
            <person name="Nieves C."/>
            <person name="Viehboeck T."/>
            <person name="Krause N."/>
            <person name="Rivera-Millot A."/>
            <person name="Nakamura A."/>
            <person name="Vischer N."/>
            <person name="VanNieuwenhze M."/>
            <person name="Brun Y."/>
            <person name="Cava F."/>
            <person name="Bulgheresi S."/>
            <person name="Veyrier F."/>
        </authorList>
    </citation>
    <scope>NUCLEOTIDE SEQUENCE</scope>
    <source>
        <strain evidence="8">1258/02</strain>
    </source>
</reference>
<feature type="transmembrane region" description="Helical" evidence="6">
    <location>
        <begin position="113"/>
        <end position="132"/>
    </location>
</feature>
<keyword evidence="9" id="KW-1185">Reference proteome</keyword>
<feature type="transmembrane region" description="Helical" evidence="6">
    <location>
        <begin position="31"/>
        <end position="47"/>
    </location>
</feature>
<dbReference type="Proteomes" id="UP000829756">
    <property type="component" value="Chromosome"/>
</dbReference>
<feature type="transmembrane region" description="Helical" evidence="6">
    <location>
        <begin position="267"/>
        <end position="284"/>
    </location>
</feature>
<reference evidence="7 9" key="1">
    <citation type="submission" date="2019-03" db="EMBL/GenBank/DDBJ databases">
        <title>Genomic Encyclopedia of Type Strains, Phase IV (KMG-IV): sequencing the most valuable type-strain genomes for metagenomic binning, comparative biology and taxonomic classification.</title>
        <authorList>
            <person name="Goeker M."/>
        </authorList>
    </citation>
    <scope>NUCLEOTIDE SEQUENCE [LARGE SCALE GENOMIC DNA]</scope>
    <source>
        <strain evidence="7 9">DSM 17474</strain>
    </source>
</reference>
<protein>
    <submittedName>
        <fullName evidence="8">GRP family sugar transporter</fullName>
    </submittedName>
    <submittedName>
        <fullName evidence="7">Glucose uptake protein</fullName>
    </submittedName>
</protein>
<gene>
    <name evidence="7" type="ORF">EV680_12237</name>
    <name evidence="8" type="ORF">LVJ78_07720</name>
</gene>
<keyword evidence="8" id="KW-0762">Sugar transport</keyword>
<feature type="transmembrane region" description="Helical" evidence="6">
    <location>
        <begin position="152"/>
        <end position="170"/>
    </location>
</feature>
<evidence type="ECO:0000313" key="7">
    <source>
        <dbReference type="EMBL" id="TCP02826.1"/>
    </source>
</evidence>
<evidence type="ECO:0000313" key="8">
    <source>
        <dbReference type="EMBL" id="UOO78598.1"/>
    </source>
</evidence>
<evidence type="ECO:0000256" key="1">
    <source>
        <dbReference type="ARBA" id="ARBA00004141"/>
    </source>
</evidence>
<keyword evidence="8" id="KW-0813">Transport</keyword>
<dbReference type="AlphaFoldDB" id="A0AAE9GVT5"/>
<dbReference type="InterPro" id="IPR010651">
    <property type="entry name" value="Sugar_transport"/>
</dbReference>
<reference evidence="8" key="2">
    <citation type="submission" date="2021-12" db="EMBL/GenBank/DDBJ databases">
        <authorList>
            <person name="Veyrier F.J."/>
        </authorList>
    </citation>
    <scope>NUCLEOTIDE SEQUENCE</scope>
    <source>
        <strain evidence="8">1258/02</strain>
    </source>
</reference>
<dbReference type="CDD" id="cd23112">
    <property type="entry name" value="glucose_uptake_GlcU"/>
    <property type="match status" value="1"/>
</dbReference>
<accession>A0AAE9GVT5</accession>
<evidence type="ECO:0000256" key="6">
    <source>
        <dbReference type="SAM" id="Phobius"/>
    </source>
</evidence>
<dbReference type="Pfam" id="PF06800">
    <property type="entry name" value="Sugar_transport"/>
    <property type="match status" value="1"/>
</dbReference>
<sequence length="287" mass="30365">MDIAIALLPALFWGSMILFTVYIGGTAYSQILGITVGALLFASLNYFFSDPEITQKVFWVGLASGMLWTVGQIGQLQSIKKVGAATTMPISTGMQLVATTLFGALVLSEWHNAATTGLGLAALVLILLGVFLTSARPKGVVADAAGRDNMRAALVMLLVSTLGYLAYAVLAASFDVKGSDAIFPQSIGMVLMALLLTAKEKPYNRDALKNILPGIVWALGSFFMFVSQPRVGVAISFSLAQVAVVISTLGSIFILKEKKTPDQMTKVIIGIVLIVLAAVLLGIAKDY</sequence>
<evidence type="ECO:0000313" key="10">
    <source>
        <dbReference type="Proteomes" id="UP000829756"/>
    </source>
</evidence>
<keyword evidence="3 6" id="KW-0812">Transmembrane</keyword>
<comment type="subcellular location">
    <subcellularLocation>
        <location evidence="1">Membrane</location>
        <topology evidence="1">Multi-pass membrane protein</topology>
    </subcellularLocation>
</comment>
<proteinExistence type="inferred from homology"/>
<keyword evidence="5 6" id="KW-0472">Membrane</keyword>
<keyword evidence="4 6" id="KW-1133">Transmembrane helix</keyword>